<name>A0A2P5I9Z5_DIAHE</name>
<dbReference type="EMBL" id="MAVT02000122">
    <property type="protein sequence ID" value="POS79323.1"/>
    <property type="molecule type" value="Genomic_DNA"/>
</dbReference>
<dbReference type="GO" id="GO:0005634">
    <property type="term" value="C:nucleus"/>
    <property type="evidence" value="ECO:0007669"/>
    <property type="project" value="UniProtKB-SubCell"/>
</dbReference>
<comment type="subcellular location">
    <subcellularLocation>
        <location evidence="1">Nucleus</location>
    </subcellularLocation>
</comment>
<keyword evidence="5" id="KW-0804">Transcription</keyword>
<evidence type="ECO:0000256" key="4">
    <source>
        <dbReference type="ARBA" id="ARBA00023125"/>
    </source>
</evidence>
<feature type="compositionally biased region" description="Low complexity" evidence="7">
    <location>
        <begin position="339"/>
        <end position="355"/>
    </location>
</feature>
<evidence type="ECO:0000256" key="1">
    <source>
        <dbReference type="ARBA" id="ARBA00004123"/>
    </source>
</evidence>
<dbReference type="AlphaFoldDB" id="A0A2P5I9Z5"/>
<evidence type="ECO:0000259" key="8">
    <source>
        <dbReference type="PROSITE" id="PS50048"/>
    </source>
</evidence>
<proteinExistence type="predicted"/>
<comment type="caution">
    <text evidence="9">The sequence shown here is derived from an EMBL/GenBank/DDBJ whole genome shotgun (WGS) entry which is preliminary data.</text>
</comment>
<keyword evidence="2" id="KW-0862">Zinc</keyword>
<feature type="domain" description="Zn(2)-C6 fungal-type" evidence="8">
    <location>
        <begin position="12"/>
        <end position="42"/>
    </location>
</feature>
<keyword evidence="6" id="KW-0539">Nucleus</keyword>
<accession>A0A2P5I9Z5</accession>
<dbReference type="SMART" id="SM00066">
    <property type="entry name" value="GAL4"/>
    <property type="match status" value="1"/>
</dbReference>
<dbReference type="GO" id="GO:0045944">
    <property type="term" value="P:positive regulation of transcription by RNA polymerase II"/>
    <property type="evidence" value="ECO:0007669"/>
    <property type="project" value="TreeGrafter"/>
</dbReference>
<evidence type="ECO:0000256" key="7">
    <source>
        <dbReference type="SAM" id="MobiDB-lite"/>
    </source>
</evidence>
<evidence type="ECO:0000256" key="5">
    <source>
        <dbReference type="ARBA" id="ARBA00023163"/>
    </source>
</evidence>
<dbReference type="Gene3D" id="4.10.240.10">
    <property type="entry name" value="Zn(2)-C6 fungal-type DNA-binding domain"/>
    <property type="match status" value="1"/>
</dbReference>
<dbReference type="InterPro" id="IPR036864">
    <property type="entry name" value="Zn2-C6_fun-type_DNA-bd_sf"/>
</dbReference>
<dbReference type="GO" id="GO:0008270">
    <property type="term" value="F:zinc ion binding"/>
    <property type="evidence" value="ECO:0007669"/>
    <property type="project" value="InterPro"/>
</dbReference>
<dbReference type="Proteomes" id="UP000094444">
    <property type="component" value="Unassembled WGS sequence"/>
</dbReference>
<keyword evidence="4" id="KW-0238">DNA-binding</keyword>
<protein>
    <recommendedName>
        <fullName evidence="8">Zn(2)-C6 fungal-type domain-containing protein</fullName>
    </recommendedName>
</protein>
<dbReference type="PANTHER" id="PTHR37534">
    <property type="entry name" value="TRANSCRIPTIONAL ACTIVATOR PROTEIN UGA3"/>
    <property type="match status" value="1"/>
</dbReference>
<dbReference type="GO" id="GO:0000976">
    <property type="term" value="F:transcription cis-regulatory region binding"/>
    <property type="evidence" value="ECO:0007669"/>
    <property type="project" value="TreeGrafter"/>
</dbReference>
<dbReference type="Pfam" id="PF11951">
    <property type="entry name" value="Fungal_trans_2"/>
    <property type="match status" value="1"/>
</dbReference>
<sequence length="487" mass="53107">MPANRIRVAKGSCWPCKKRRVKCDLSKPVCRRCAAGGATCDYNSRLIRWSTRQSAHVIQVPVVPPAYHGSSISRTAVRLTVSLDVCERQALDYFHRRVWPLLSTSKDPCAAPTPVALEHRVVLLAACVLSDSHRRLQDGAVSSGGGGGGSCDGPSERRLECLSAVRTEIGGCCVDVKGTGPLVALLFAVILLHFDDGYVGCTSRTASTSSHHSGVLAILERLGGIRSVLETAPEPLHMLISEFVTTDLTASIIRGRPPVFPPEVWDVIDQGPVWWSKDPLGRVSLASVFREMASMSLYLEATTTTTMAQDFSIERVRRFEAALRPVYAPLTLEDCDCQSTSSRSSASPSSGGEPSAAEMEAVHAFTLIRAFQHAALLYLYRAICGLPTRHALVQQHVKSCLGSIFEIPRQAKVLNCAIFPLFLAGCHAVSAEDQMAVMNMVDLLYDHMRFASIEAVRSVFKENWHSTQANTSWFGVFRNLGPNALVL</sequence>
<dbReference type="PROSITE" id="PS50048">
    <property type="entry name" value="ZN2_CY6_FUNGAL_2"/>
    <property type="match status" value="1"/>
</dbReference>
<dbReference type="InterPro" id="IPR001138">
    <property type="entry name" value="Zn2Cys6_DnaBD"/>
</dbReference>
<evidence type="ECO:0000256" key="3">
    <source>
        <dbReference type="ARBA" id="ARBA00023015"/>
    </source>
</evidence>
<evidence type="ECO:0000313" key="9">
    <source>
        <dbReference type="EMBL" id="POS79323.1"/>
    </source>
</evidence>
<evidence type="ECO:0000313" key="10">
    <source>
        <dbReference type="Proteomes" id="UP000094444"/>
    </source>
</evidence>
<keyword evidence="10" id="KW-1185">Reference proteome</keyword>
<dbReference type="CDD" id="cd00067">
    <property type="entry name" value="GAL4"/>
    <property type="match status" value="1"/>
</dbReference>
<feature type="region of interest" description="Disordered" evidence="7">
    <location>
        <begin position="336"/>
        <end position="355"/>
    </location>
</feature>
<keyword evidence="3" id="KW-0805">Transcription regulation</keyword>
<evidence type="ECO:0000256" key="6">
    <source>
        <dbReference type="ARBA" id="ARBA00023242"/>
    </source>
</evidence>
<dbReference type="PANTHER" id="PTHR37534:SF7">
    <property type="entry name" value="TRANSCRIPTIONAL ACTIVATOR PROTEIN UGA3"/>
    <property type="match status" value="1"/>
</dbReference>
<dbReference type="GO" id="GO:0000981">
    <property type="term" value="F:DNA-binding transcription factor activity, RNA polymerase II-specific"/>
    <property type="evidence" value="ECO:0007669"/>
    <property type="project" value="InterPro"/>
</dbReference>
<dbReference type="SUPFAM" id="SSF57701">
    <property type="entry name" value="Zn2/Cys6 DNA-binding domain"/>
    <property type="match status" value="1"/>
</dbReference>
<dbReference type="OrthoDB" id="3362851at2759"/>
<dbReference type="PROSITE" id="PS00463">
    <property type="entry name" value="ZN2_CY6_FUNGAL_1"/>
    <property type="match status" value="1"/>
</dbReference>
<evidence type="ECO:0000256" key="2">
    <source>
        <dbReference type="ARBA" id="ARBA00022833"/>
    </source>
</evidence>
<dbReference type="InParanoid" id="A0A2P5I9Z5"/>
<dbReference type="Pfam" id="PF00172">
    <property type="entry name" value="Zn_clus"/>
    <property type="match status" value="1"/>
</dbReference>
<dbReference type="InterPro" id="IPR021858">
    <property type="entry name" value="Fun_TF"/>
</dbReference>
<reference evidence="9" key="1">
    <citation type="submission" date="2017-09" db="EMBL/GenBank/DDBJ databases">
        <title>Polyketide synthases of a Diaporthe helianthi virulent isolate.</title>
        <authorList>
            <person name="Baroncelli R."/>
        </authorList>
    </citation>
    <scope>NUCLEOTIDE SEQUENCE [LARGE SCALE GENOMIC DNA]</scope>
    <source>
        <strain evidence="9">7/96</strain>
    </source>
</reference>
<organism evidence="9 10">
    <name type="scientific">Diaporthe helianthi</name>
    <dbReference type="NCBI Taxonomy" id="158607"/>
    <lineage>
        <taxon>Eukaryota</taxon>
        <taxon>Fungi</taxon>
        <taxon>Dikarya</taxon>
        <taxon>Ascomycota</taxon>
        <taxon>Pezizomycotina</taxon>
        <taxon>Sordariomycetes</taxon>
        <taxon>Sordariomycetidae</taxon>
        <taxon>Diaporthales</taxon>
        <taxon>Diaporthaceae</taxon>
        <taxon>Diaporthe</taxon>
    </lineage>
</organism>
<gene>
    <name evidence="9" type="ORF">DHEL01_v202296</name>
</gene>